<accession>A0AAW2HU51</accession>
<feature type="transmembrane region" description="Helical" evidence="1">
    <location>
        <begin position="12"/>
        <end position="34"/>
    </location>
</feature>
<dbReference type="AlphaFoldDB" id="A0AAW2HU51"/>
<gene>
    <name evidence="2" type="ORF">PYX00_006132</name>
</gene>
<keyword evidence="1" id="KW-0812">Transmembrane</keyword>
<protein>
    <recommendedName>
        <fullName evidence="3">ATP synthase F0 subunit 8</fullName>
    </recommendedName>
</protein>
<keyword evidence="1" id="KW-1133">Transmembrane helix</keyword>
<keyword evidence="1" id="KW-0472">Membrane</keyword>
<evidence type="ECO:0000256" key="1">
    <source>
        <dbReference type="SAM" id="Phobius"/>
    </source>
</evidence>
<organism evidence="2">
    <name type="scientific">Menopon gallinae</name>
    <name type="common">poultry shaft louse</name>
    <dbReference type="NCBI Taxonomy" id="328185"/>
    <lineage>
        <taxon>Eukaryota</taxon>
        <taxon>Metazoa</taxon>
        <taxon>Ecdysozoa</taxon>
        <taxon>Arthropoda</taxon>
        <taxon>Hexapoda</taxon>
        <taxon>Insecta</taxon>
        <taxon>Pterygota</taxon>
        <taxon>Neoptera</taxon>
        <taxon>Paraneoptera</taxon>
        <taxon>Psocodea</taxon>
        <taxon>Troctomorpha</taxon>
        <taxon>Phthiraptera</taxon>
        <taxon>Amblycera</taxon>
        <taxon>Menoponidae</taxon>
        <taxon>Menopon</taxon>
    </lineage>
</organism>
<dbReference type="EMBL" id="JARGDH010000003">
    <property type="protein sequence ID" value="KAL0273477.1"/>
    <property type="molecule type" value="Genomic_DNA"/>
</dbReference>
<sequence length="63" mass="7116">MDESNTLKDVIIPSIIMAVIFIGNTLILLIILHYRKKLDLSKCKKGKDKVADETELSDLRMIG</sequence>
<evidence type="ECO:0000313" key="2">
    <source>
        <dbReference type="EMBL" id="KAL0273477.1"/>
    </source>
</evidence>
<name>A0AAW2HU51_9NEOP</name>
<evidence type="ECO:0008006" key="3">
    <source>
        <dbReference type="Google" id="ProtNLM"/>
    </source>
</evidence>
<comment type="caution">
    <text evidence="2">The sequence shown here is derived from an EMBL/GenBank/DDBJ whole genome shotgun (WGS) entry which is preliminary data.</text>
</comment>
<reference evidence="2" key="1">
    <citation type="journal article" date="2024" name="Gigascience">
        <title>Chromosome-level genome of the poultry shaft louse Menopon gallinae provides insight into the host-switching and adaptive evolution of parasitic lice.</title>
        <authorList>
            <person name="Xu Y."/>
            <person name="Ma L."/>
            <person name="Liu S."/>
            <person name="Liang Y."/>
            <person name="Liu Q."/>
            <person name="He Z."/>
            <person name="Tian L."/>
            <person name="Duan Y."/>
            <person name="Cai W."/>
            <person name="Li H."/>
            <person name="Song F."/>
        </authorList>
    </citation>
    <scope>NUCLEOTIDE SEQUENCE</scope>
    <source>
        <strain evidence="2">Cailab_2023a</strain>
    </source>
</reference>
<proteinExistence type="predicted"/>